<feature type="compositionally biased region" description="Pro residues" evidence="1">
    <location>
        <begin position="207"/>
        <end position="225"/>
    </location>
</feature>
<feature type="transmembrane region" description="Helical" evidence="2">
    <location>
        <begin position="20"/>
        <end position="40"/>
    </location>
</feature>
<dbReference type="EMBL" id="CP021744">
    <property type="protein sequence ID" value="ARZ69716.1"/>
    <property type="molecule type" value="Genomic_DNA"/>
</dbReference>
<evidence type="ECO:0000313" key="4">
    <source>
        <dbReference type="Proteomes" id="UP000195755"/>
    </source>
</evidence>
<feature type="compositionally biased region" description="Pro residues" evidence="1">
    <location>
        <begin position="179"/>
        <end position="194"/>
    </location>
</feature>
<keyword evidence="2" id="KW-0472">Membrane</keyword>
<reference evidence="3 4" key="1">
    <citation type="submission" date="2017-06" db="EMBL/GenBank/DDBJ databases">
        <title>Streptomyces albireticuli Genome sequencing and assembly.</title>
        <authorList>
            <person name="Wang Y."/>
            <person name="Du B."/>
            <person name="Ding Y."/>
            <person name="Liu H."/>
            <person name="Hou Q."/>
            <person name="Liu K."/>
            <person name="Yao L."/>
            <person name="Wang C."/>
        </authorList>
    </citation>
    <scope>NUCLEOTIDE SEQUENCE [LARGE SCALE GENOMIC DNA]</scope>
    <source>
        <strain evidence="3 4">MDJK11</strain>
    </source>
</reference>
<evidence type="ECO:0000256" key="1">
    <source>
        <dbReference type="SAM" id="MobiDB-lite"/>
    </source>
</evidence>
<keyword evidence="2" id="KW-1133">Transmembrane helix</keyword>
<feature type="transmembrane region" description="Helical" evidence="2">
    <location>
        <begin position="52"/>
        <end position="69"/>
    </location>
</feature>
<feature type="compositionally biased region" description="Low complexity" evidence="1">
    <location>
        <begin position="274"/>
        <end position="297"/>
    </location>
</feature>
<accession>A0A1Z2L5Z0</accession>
<keyword evidence="2" id="KW-0812">Transmembrane</keyword>
<dbReference type="Proteomes" id="UP000195755">
    <property type="component" value="Chromosome"/>
</dbReference>
<feature type="region of interest" description="Disordered" evidence="1">
    <location>
        <begin position="130"/>
        <end position="154"/>
    </location>
</feature>
<feature type="compositionally biased region" description="Pro residues" evidence="1">
    <location>
        <begin position="245"/>
        <end position="273"/>
    </location>
</feature>
<evidence type="ECO:0000313" key="3">
    <source>
        <dbReference type="EMBL" id="ARZ69716.1"/>
    </source>
</evidence>
<proteinExistence type="predicted"/>
<dbReference type="OrthoDB" id="3874249at2"/>
<dbReference type="AlphaFoldDB" id="A0A1Z2L5Z0"/>
<sequence>MNGPGLAPPQNSRPGRSMVIATRVVVIVLTVCSVCILCWVPMLRLAIVRRRGLDWALFWGVLVLSVFLMSCFRESLAGTPWPNVAVASLLVLGGVTLTTYIRGDIRHQRELDAQLAPAFPAAPAPAGAYDAYAGDAQPYGQPGPPPAPGFRDARPVHADRSFAETQPFRSPFPAQLSHPQPPRPRPPHAQPPLPQQAHLQQTRPRTSPFPPSHPQPSHPQPPYAQPPHARQAPPTPSYGYISQPSPGPTPQPQMPPAPAPPAPTPPAPTPPPWQGVQAVQGVQGDPVAQAPAQPQAPGRHRRPQAATPYQPQRIDEVRAELDELSDLLRREPRDRREQGL</sequence>
<gene>
    <name evidence="3" type="ORF">SMD11_4104</name>
</gene>
<evidence type="ECO:0008006" key="5">
    <source>
        <dbReference type="Google" id="ProtNLM"/>
    </source>
</evidence>
<feature type="region of interest" description="Disordered" evidence="1">
    <location>
        <begin position="167"/>
        <end position="315"/>
    </location>
</feature>
<organism evidence="3 4">
    <name type="scientific">Streptomyces albireticuli</name>
    <dbReference type="NCBI Taxonomy" id="1940"/>
    <lineage>
        <taxon>Bacteria</taxon>
        <taxon>Bacillati</taxon>
        <taxon>Actinomycetota</taxon>
        <taxon>Actinomycetes</taxon>
        <taxon>Kitasatosporales</taxon>
        <taxon>Streptomycetaceae</taxon>
        <taxon>Streptomyces</taxon>
    </lineage>
</organism>
<feature type="compositionally biased region" description="Low complexity" evidence="1">
    <location>
        <begin position="195"/>
        <end position="206"/>
    </location>
</feature>
<dbReference type="KEGG" id="salj:SMD11_4104"/>
<name>A0A1Z2L5Z0_9ACTN</name>
<feature type="transmembrane region" description="Helical" evidence="2">
    <location>
        <begin position="81"/>
        <end position="101"/>
    </location>
</feature>
<protein>
    <recommendedName>
        <fullName evidence="5">Integral membrane protein</fullName>
    </recommendedName>
</protein>
<feature type="compositionally biased region" description="Low complexity" evidence="1">
    <location>
        <begin position="130"/>
        <end position="140"/>
    </location>
</feature>
<evidence type="ECO:0000256" key="2">
    <source>
        <dbReference type="SAM" id="Phobius"/>
    </source>
</evidence>
<dbReference type="RefSeq" id="WP_087927791.1">
    <property type="nucleotide sequence ID" value="NZ_CP021744.1"/>
</dbReference>